<dbReference type="InterPro" id="IPR007730">
    <property type="entry name" value="SPOR-like_dom"/>
</dbReference>
<dbReference type="EMBL" id="VULZ01000001">
    <property type="protein sequence ID" value="MSS13616.1"/>
    <property type="molecule type" value="Genomic_DNA"/>
</dbReference>
<dbReference type="InterPro" id="IPR036505">
    <property type="entry name" value="Amidase/PGRP_sf"/>
</dbReference>
<dbReference type="Pfam" id="PF01510">
    <property type="entry name" value="Amidase_2"/>
    <property type="match status" value="1"/>
</dbReference>
<dbReference type="Gene3D" id="4.10.80.30">
    <property type="entry name" value="DNA polymerase, domain 6"/>
    <property type="match status" value="1"/>
</dbReference>
<dbReference type="SUPFAM" id="SSF110997">
    <property type="entry name" value="Sporulation related repeat"/>
    <property type="match status" value="1"/>
</dbReference>
<accession>A0A6L5X3Q5</accession>
<dbReference type="GO" id="GO:0009253">
    <property type="term" value="P:peptidoglycan catabolic process"/>
    <property type="evidence" value="ECO:0007669"/>
    <property type="project" value="InterPro"/>
</dbReference>
<keyword evidence="4" id="KW-1185">Reference proteome</keyword>
<dbReference type="SMART" id="SM00047">
    <property type="entry name" value="LYZ2"/>
    <property type="match status" value="1"/>
</dbReference>
<dbReference type="InterPro" id="IPR002901">
    <property type="entry name" value="MGlyc_endo_b_GlcNAc-like_dom"/>
</dbReference>
<dbReference type="GO" id="GO:0042834">
    <property type="term" value="F:peptidoglycan binding"/>
    <property type="evidence" value="ECO:0007669"/>
    <property type="project" value="InterPro"/>
</dbReference>
<dbReference type="InterPro" id="IPR002502">
    <property type="entry name" value="Amidase_domain"/>
</dbReference>
<gene>
    <name evidence="3" type="ORF">FYJ35_00880</name>
</gene>
<dbReference type="SUPFAM" id="SSF55846">
    <property type="entry name" value="N-acetylmuramoyl-L-alanine amidase-like"/>
    <property type="match status" value="1"/>
</dbReference>
<dbReference type="Pfam" id="PF01832">
    <property type="entry name" value="Glucosaminidase"/>
    <property type="match status" value="1"/>
</dbReference>
<dbReference type="AlphaFoldDB" id="A0A6L5X3Q5"/>
<comment type="caution">
    <text evidence="3">The sequence shown here is derived from an EMBL/GenBank/DDBJ whole genome shotgun (WGS) entry which is preliminary data.</text>
</comment>
<proteinExistence type="predicted"/>
<dbReference type="Gene3D" id="3.40.80.10">
    <property type="entry name" value="Peptidoglycan recognition protein-like"/>
    <property type="match status" value="1"/>
</dbReference>
<dbReference type="GO" id="GO:0004040">
    <property type="term" value="F:amidase activity"/>
    <property type="evidence" value="ECO:0007669"/>
    <property type="project" value="InterPro"/>
</dbReference>
<organism evidence="3 4">
    <name type="scientific">Porcincola intestinalis</name>
    <dbReference type="NCBI Taxonomy" id="2606632"/>
    <lineage>
        <taxon>Bacteria</taxon>
        <taxon>Bacillati</taxon>
        <taxon>Bacillota</taxon>
        <taxon>Clostridia</taxon>
        <taxon>Lachnospirales</taxon>
        <taxon>Lachnospiraceae</taxon>
        <taxon>Porcincola</taxon>
    </lineage>
</organism>
<dbReference type="Pfam" id="PF05036">
    <property type="entry name" value="SPOR"/>
    <property type="match status" value="1"/>
</dbReference>
<dbReference type="Gene3D" id="1.10.530.10">
    <property type="match status" value="1"/>
</dbReference>
<dbReference type="GO" id="GO:0008745">
    <property type="term" value="F:N-acetylmuramoyl-L-alanine amidase activity"/>
    <property type="evidence" value="ECO:0007669"/>
    <property type="project" value="InterPro"/>
</dbReference>
<dbReference type="InterPro" id="IPR051056">
    <property type="entry name" value="Glycosyl_Hydrolase_73"/>
</dbReference>
<dbReference type="PANTHER" id="PTHR33308:SF10">
    <property type="entry name" value="EXO-GLUCOSAMINIDASE LYTG"/>
    <property type="match status" value="1"/>
</dbReference>
<dbReference type="PROSITE" id="PS51724">
    <property type="entry name" value="SPOR"/>
    <property type="match status" value="1"/>
</dbReference>
<dbReference type="Proteomes" id="UP000481852">
    <property type="component" value="Unassembled WGS sequence"/>
</dbReference>
<dbReference type="InterPro" id="IPR036680">
    <property type="entry name" value="SPOR-like_sf"/>
</dbReference>
<reference evidence="3 4" key="1">
    <citation type="submission" date="2019-08" db="EMBL/GenBank/DDBJ databases">
        <title>In-depth cultivation of the pig gut microbiome towards novel bacterial diversity and tailored functional studies.</title>
        <authorList>
            <person name="Wylensek D."/>
            <person name="Hitch T.C.A."/>
            <person name="Clavel T."/>
        </authorList>
    </citation>
    <scope>NUCLEOTIDE SEQUENCE [LARGE SCALE GENOMIC DNA]</scope>
    <source>
        <strain evidence="3 4">Oil+RF-744-WCA-WT-11</strain>
    </source>
</reference>
<evidence type="ECO:0000313" key="4">
    <source>
        <dbReference type="Proteomes" id="UP000481852"/>
    </source>
</evidence>
<keyword evidence="1" id="KW-0378">Hydrolase</keyword>
<evidence type="ECO:0000256" key="1">
    <source>
        <dbReference type="ARBA" id="ARBA00022801"/>
    </source>
</evidence>
<dbReference type="RefSeq" id="WP_154521757.1">
    <property type="nucleotide sequence ID" value="NZ_VULZ01000001.1"/>
</dbReference>
<name>A0A6L5X3Q5_9FIRM</name>
<feature type="domain" description="SPOR" evidence="2">
    <location>
        <begin position="380"/>
        <end position="454"/>
    </location>
</feature>
<evidence type="ECO:0000259" key="2">
    <source>
        <dbReference type="PROSITE" id="PS51724"/>
    </source>
</evidence>
<protein>
    <submittedName>
        <fullName evidence="3">Mannosyl-glycoprotein endo-beta-N-acetylglucosamidase</fullName>
    </submittedName>
</protein>
<dbReference type="PANTHER" id="PTHR33308">
    <property type="entry name" value="PEPTIDOGLYCAN HYDROLASE FLGJ"/>
    <property type="match status" value="1"/>
</dbReference>
<evidence type="ECO:0000313" key="3">
    <source>
        <dbReference type="EMBL" id="MSS13616.1"/>
    </source>
</evidence>
<sequence>MAYTNSSLVSYTKLSPCNSGTRTHSIDRITPHCIVGQLSVESAGEWFSHESTQASCNYVIGADARVGLIVPESQRSWCSSSRENDQRAVTIECASEKTHPYAFKTGVYMKLIELCTDICKRNGKKKLIWLGDKAKTLSYQPASDEMILTVHRWFANKECPGDWLYARLGDLAVKVTAALQKDAKPAENPAKPETMSSTQAKEIHALASEKAKAAAMLELVHRCDSSGILNSVTTAQMILESGYCGTDLALNANNCFGMKCSLSNNAWPPVWDGKSSYTKITAEQDKAGNEYHIKAAFRKYPCVENSIKDHAAYLLGAMNGSKKRYAGLTDAKNYKEAIHIIKSGGYATDVKYESKICSIIERYGLDKYDGQTSGSGTAPAAKTVTYTVQAGAFSEKKNAQAMLKKVKKLGIDCFIKQSDRFYLVQCGAFSVKENADKIMKKLQDARIDSFIKEI</sequence>
<dbReference type="Gene3D" id="3.30.70.1070">
    <property type="entry name" value="Sporulation related repeat"/>
    <property type="match status" value="1"/>
</dbReference>